<dbReference type="InterPro" id="IPR003616">
    <property type="entry name" value="Post-SET_dom"/>
</dbReference>
<keyword evidence="12" id="KW-1185">Reference proteome</keyword>
<keyword evidence="4" id="KW-0949">S-adenosyl-L-methionine</keyword>
<evidence type="ECO:0000259" key="10">
    <source>
        <dbReference type="PROSITE" id="PS51015"/>
    </source>
</evidence>
<evidence type="ECO:0000256" key="6">
    <source>
        <dbReference type="PROSITE-ProRule" id="PRU00358"/>
    </source>
</evidence>
<evidence type="ECO:0000259" key="8">
    <source>
        <dbReference type="PROSITE" id="PS50280"/>
    </source>
</evidence>
<sequence>MSTAAIGTVKPDLVANKELKDTLRPEDSFGELPGVLVGTEFNNRGELAILGLHTQILKGIMCKNNEPRGAHAIVLSGGYQDDEDGGTEFWYTGSGGRDHKSGLQVADQEWTRDNLALRNNHETGTPVRVIRGSKANKVLKYTYDGLYIVREAVLQVNSSGYKVCRFKLVGVPGHSVASMQVKFGATKWQVPPALKPRQRLVKEEEEEDFHVKRRKRQPKGDGLGVGGRLQRELLLQSVKSRPHLVAEDISLGREVHVPIPAFNEVDDEPLPDGLQYEPDYTWGHGVYNQDMQAVMAMLDEALAQHLGGSLCGVSHCKMIHNKDKAMASRYSDKYKRMADAYYTRHGLLWETDTCGVYECPATCQSSACAMNQVVTEGIKLPLEAGSFICCYIGTLKLDAAIEADDSNAYIYDLSHFAHMYTEIAKEAAHGQLELPPHRLPPAPPPTLEAAHVVAEAHPEAVSAVNTVAGAHPASHVCCQPKEQAAPAAPGQQELGAQDSSLAPTPTASSAPPGHPEAAPHLLGGAPDASTGPLPALEQVMGGDRDELAAAADLPLQQPALTLQAGADPPPCDSTQPQQPVCSLPQPGCDQCPLLQPGEEAQPAELGIDLTSSECQPAQQAQLSSSPGPSSRPRRGSRPTGPSGRYSTRQAAGAAAKPGDAPAAATMLAEAGRAGQEWDSFLSVDARTVGNVARFINSSCKPNCIPQVVFAKNARNVCLYYTAFFALVDIPPMEELTYNYGSLYKIGDKPEICRCGHPECEGSIGTKQAQARPQP</sequence>
<comment type="caution">
    <text evidence="11">The sequence shown here is derived from an EMBL/GenBank/DDBJ whole genome shotgun (WGS) entry which is preliminary data.</text>
</comment>
<dbReference type="SMART" id="SM00466">
    <property type="entry name" value="SRA"/>
    <property type="match status" value="1"/>
</dbReference>
<dbReference type="SUPFAM" id="SSF82199">
    <property type="entry name" value="SET domain"/>
    <property type="match status" value="1"/>
</dbReference>
<dbReference type="PANTHER" id="PTHR45660">
    <property type="entry name" value="HISTONE-LYSINE N-METHYLTRANSFERASE SETMAR"/>
    <property type="match status" value="1"/>
</dbReference>
<evidence type="ECO:0000256" key="1">
    <source>
        <dbReference type="ARBA" id="ARBA00004286"/>
    </source>
</evidence>
<feature type="compositionally biased region" description="Polar residues" evidence="7">
    <location>
        <begin position="613"/>
        <end position="622"/>
    </location>
</feature>
<dbReference type="InterPro" id="IPR001214">
    <property type="entry name" value="SET_dom"/>
</dbReference>
<dbReference type="InterPro" id="IPR046341">
    <property type="entry name" value="SET_dom_sf"/>
</dbReference>
<evidence type="ECO:0000256" key="4">
    <source>
        <dbReference type="ARBA" id="ARBA00022691"/>
    </source>
</evidence>
<dbReference type="GO" id="GO:0005694">
    <property type="term" value="C:chromosome"/>
    <property type="evidence" value="ECO:0007669"/>
    <property type="project" value="UniProtKB-SubCell"/>
</dbReference>
<feature type="region of interest" description="Disordered" evidence="7">
    <location>
        <begin position="482"/>
        <end position="537"/>
    </location>
</feature>
<dbReference type="EMBL" id="BLLF01000063">
    <property type="protein sequence ID" value="GFH06922.1"/>
    <property type="molecule type" value="Genomic_DNA"/>
</dbReference>
<dbReference type="InterPro" id="IPR015947">
    <property type="entry name" value="PUA-like_sf"/>
</dbReference>
<dbReference type="InterPro" id="IPR003105">
    <property type="entry name" value="SRA_YDG"/>
</dbReference>
<feature type="region of interest" description="Disordered" evidence="7">
    <location>
        <begin position="204"/>
        <end position="225"/>
    </location>
</feature>
<protein>
    <submittedName>
        <fullName evidence="11">Uncharacterized protein</fullName>
    </submittedName>
</protein>
<dbReference type="PROSITE" id="PS50868">
    <property type="entry name" value="POST_SET"/>
    <property type="match status" value="1"/>
</dbReference>
<dbReference type="GO" id="GO:0032259">
    <property type="term" value="P:methylation"/>
    <property type="evidence" value="ECO:0007669"/>
    <property type="project" value="UniProtKB-KW"/>
</dbReference>
<evidence type="ECO:0000256" key="2">
    <source>
        <dbReference type="ARBA" id="ARBA00022603"/>
    </source>
</evidence>
<feature type="domain" description="YDG" evidence="10">
    <location>
        <begin position="30"/>
        <end position="170"/>
    </location>
</feature>
<dbReference type="Pfam" id="PF00856">
    <property type="entry name" value="SET"/>
    <property type="match status" value="1"/>
</dbReference>
<evidence type="ECO:0000256" key="5">
    <source>
        <dbReference type="ARBA" id="ARBA00023242"/>
    </source>
</evidence>
<dbReference type="GO" id="GO:0005634">
    <property type="term" value="C:nucleus"/>
    <property type="evidence" value="ECO:0007669"/>
    <property type="project" value="UniProtKB-SubCell"/>
</dbReference>
<keyword evidence="3" id="KW-0808">Transferase</keyword>
<gene>
    <name evidence="11" type="ORF">HaLaN_01643</name>
</gene>
<evidence type="ECO:0000313" key="11">
    <source>
        <dbReference type="EMBL" id="GFH06922.1"/>
    </source>
</evidence>
<dbReference type="InterPro" id="IPR051357">
    <property type="entry name" value="H3K9_HMTase_SUVAR3-9"/>
</dbReference>
<dbReference type="SUPFAM" id="SSF88697">
    <property type="entry name" value="PUA domain-like"/>
    <property type="match status" value="1"/>
</dbReference>
<feature type="compositionally biased region" description="Low complexity" evidence="7">
    <location>
        <begin position="637"/>
        <end position="660"/>
    </location>
</feature>
<evidence type="ECO:0000256" key="3">
    <source>
        <dbReference type="ARBA" id="ARBA00022679"/>
    </source>
</evidence>
<feature type="region of interest" description="Disordered" evidence="7">
    <location>
        <begin position="562"/>
        <end position="581"/>
    </location>
</feature>
<dbReference type="Pfam" id="PF02182">
    <property type="entry name" value="SAD_SRA"/>
    <property type="match status" value="1"/>
</dbReference>
<dbReference type="GO" id="GO:0042054">
    <property type="term" value="F:histone methyltransferase activity"/>
    <property type="evidence" value="ECO:0007669"/>
    <property type="project" value="TreeGrafter"/>
</dbReference>
<dbReference type="AlphaFoldDB" id="A0A699YV70"/>
<dbReference type="Gene3D" id="2.30.280.10">
    <property type="entry name" value="SRA-YDG"/>
    <property type="match status" value="1"/>
</dbReference>
<dbReference type="GO" id="GO:0003690">
    <property type="term" value="F:double-stranded DNA binding"/>
    <property type="evidence" value="ECO:0007669"/>
    <property type="project" value="TreeGrafter"/>
</dbReference>
<feature type="domain" description="SET" evidence="8">
    <location>
        <begin position="632"/>
        <end position="740"/>
    </location>
</feature>
<dbReference type="PANTHER" id="PTHR45660:SF13">
    <property type="entry name" value="HISTONE-LYSINE N-METHYLTRANSFERASE SETMAR"/>
    <property type="match status" value="1"/>
</dbReference>
<feature type="domain" description="Post-SET" evidence="9">
    <location>
        <begin position="748"/>
        <end position="764"/>
    </location>
</feature>
<dbReference type="SMART" id="SM00317">
    <property type="entry name" value="SET"/>
    <property type="match status" value="1"/>
</dbReference>
<dbReference type="PROSITE" id="PS50280">
    <property type="entry name" value="SET"/>
    <property type="match status" value="1"/>
</dbReference>
<evidence type="ECO:0000256" key="7">
    <source>
        <dbReference type="SAM" id="MobiDB-lite"/>
    </source>
</evidence>
<keyword evidence="5 6" id="KW-0539">Nucleus</keyword>
<dbReference type="InterPro" id="IPR036987">
    <property type="entry name" value="SRA-YDG_sf"/>
</dbReference>
<name>A0A699YV70_HAELA</name>
<evidence type="ECO:0000259" key="9">
    <source>
        <dbReference type="PROSITE" id="PS50868"/>
    </source>
</evidence>
<dbReference type="PROSITE" id="PS51015">
    <property type="entry name" value="YDG"/>
    <property type="match status" value="1"/>
</dbReference>
<organism evidence="11 12">
    <name type="scientific">Haematococcus lacustris</name>
    <name type="common">Green alga</name>
    <name type="synonym">Haematococcus pluvialis</name>
    <dbReference type="NCBI Taxonomy" id="44745"/>
    <lineage>
        <taxon>Eukaryota</taxon>
        <taxon>Viridiplantae</taxon>
        <taxon>Chlorophyta</taxon>
        <taxon>core chlorophytes</taxon>
        <taxon>Chlorophyceae</taxon>
        <taxon>CS clade</taxon>
        <taxon>Chlamydomonadales</taxon>
        <taxon>Haematococcaceae</taxon>
        <taxon>Haematococcus</taxon>
    </lineage>
</organism>
<feature type="compositionally biased region" description="Low complexity" evidence="7">
    <location>
        <begin position="482"/>
        <end position="511"/>
    </location>
</feature>
<reference evidence="11 12" key="1">
    <citation type="submission" date="2020-02" db="EMBL/GenBank/DDBJ databases">
        <title>Draft genome sequence of Haematococcus lacustris strain NIES-144.</title>
        <authorList>
            <person name="Morimoto D."/>
            <person name="Nakagawa S."/>
            <person name="Yoshida T."/>
            <person name="Sawayama S."/>
        </authorList>
    </citation>
    <scope>NUCLEOTIDE SEQUENCE [LARGE SCALE GENOMIC DNA]</scope>
    <source>
        <strain evidence="11 12">NIES-144</strain>
    </source>
</reference>
<dbReference type="Proteomes" id="UP000485058">
    <property type="component" value="Unassembled WGS sequence"/>
</dbReference>
<dbReference type="Gene3D" id="2.170.270.10">
    <property type="entry name" value="SET domain"/>
    <property type="match status" value="2"/>
</dbReference>
<accession>A0A699YV70</accession>
<evidence type="ECO:0000313" key="12">
    <source>
        <dbReference type="Proteomes" id="UP000485058"/>
    </source>
</evidence>
<comment type="subcellular location">
    <subcellularLocation>
        <location evidence="1">Chromosome</location>
    </subcellularLocation>
    <subcellularLocation>
        <location evidence="6">Nucleus</location>
    </subcellularLocation>
</comment>
<proteinExistence type="predicted"/>
<feature type="region of interest" description="Disordered" evidence="7">
    <location>
        <begin position="613"/>
        <end position="660"/>
    </location>
</feature>
<keyword evidence="2" id="KW-0489">Methyltransferase</keyword>